<feature type="domain" description="Anti-bacteriophage protein A/HamA C-terminal" evidence="1">
    <location>
        <begin position="20"/>
        <end position="239"/>
    </location>
</feature>
<reference evidence="2 3" key="1">
    <citation type="journal article" date="2016" name="ISME J.">
        <title>Global occurrence and heterogeneity of the Roseobacter-clade species Ruegeria mobilis.</title>
        <authorList>
            <person name="Sonnenschein E."/>
            <person name="Gram L."/>
        </authorList>
    </citation>
    <scope>NUCLEOTIDE SEQUENCE [LARGE SCALE GENOMIC DNA]</scope>
    <source>
        <strain evidence="2 3">F1926</strain>
    </source>
</reference>
<gene>
    <name evidence="2" type="ORF">K529_005445</name>
</gene>
<protein>
    <recommendedName>
        <fullName evidence="1">Anti-bacteriophage protein A/HamA C-terminal domain-containing protein</fullName>
    </recommendedName>
</protein>
<dbReference type="GeneID" id="28249255"/>
<dbReference type="AlphaFoldDB" id="A0A1B1A119"/>
<organism evidence="2 3">
    <name type="scientific">Tritonibacter mobilis F1926</name>
    <dbReference type="NCBI Taxonomy" id="1265309"/>
    <lineage>
        <taxon>Bacteria</taxon>
        <taxon>Pseudomonadati</taxon>
        <taxon>Pseudomonadota</taxon>
        <taxon>Alphaproteobacteria</taxon>
        <taxon>Rhodobacterales</taxon>
        <taxon>Paracoccaceae</taxon>
        <taxon>Tritonibacter</taxon>
    </lineage>
</organism>
<sequence length="270" mass="30387">MEKCALQGVEFKKGETGSLCFAVREISEDLKIEIRSRLSEICNGAAKASRNTTLYSYQRTLSAFFQKFDTKSSDTQKGMIGELLTHVLLLHYESDFRSASTFFNLEEDSIKKGFDLVLHHDTTGQIWFVEVKAGDCGGKTSIQKLGDLLSLAKNGLKTALNSKRFTLWQNAVHGATVVIQDRSLKEQIENLLEGYNEKALEGESTSTDYNAALVAVSYLGNQEFATPEEFDRRHNAQKEMNEFHDLISIAFQKDTFQSVVEFLRGEIKDV</sequence>
<proteinExistence type="predicted"/>
<dbReference type="Pfam" id="PF08878">
    <property type="entry name" value="HamA"/>
    <property type="match status" value="1"/>
</dbReference>
<accession>A0A1B1A119</accession>
<evidence type="ECO:0000259" key="1">
    <source>
        <dbReference type="Pfam" id="PF08878"/>
    </source>
</evidence>
<dbReference type="EMBL" id="CP015230">
    <property type="protein sequence ID" value="ANP40206.1"/>
    <property type="molecule type" value="Genomic_DNA"/>
</dbReference>
<name>A0A1B1A119_9RHOB</name>
<dbReference type="OrthoDB" id="5115021at2"/>
<dbReference type="KEGG" id="rmb:K529_005445"/>
<dbReference type="InterPro" id="IPR014976">
    <property type="entry name" value="AbpA_HamA_C"/>
</dbReference>
<evidence type="ECO:0000313" key="2">
    <source>
        <dbReference type="EMBL" id="ANP40206.1"/>
    </source>
</evidence>
<evidence type="ECO:0000313" key="3">
    <source>
        <dbReference type="Proteomes" id="UP000013243"/>
    </source>
</evidence>
<dbReference type="Proteomes" id="UP000013243">
    <property type="component" value="Chromosome"/>
</dbReference>
<dbReference type="RefSeq" id="WP_005624122.1">
    <property type="nucleotide sequence ID" value="NZ_CP015230.1"/>
</dbReference>